<evidence type="ECO:0000313" key="2">
    <source>
        <dbReference type="Proteomes" id="UP001232063"/>
    </source>
</evidence>
<evidence type="ECO:0000313" key="1">
    <source>
        <dbReference type="EMBL" id="MDJ1505221.1"/>
    </source>
</evidence>
<sequence>MKSKKNPSTHFNLKKKTLSSLTPLTELETKQINGGSGGRNCGTTITACTTGISI</sequence>
<dbReference type="RefSeq" id="WP_314517089.1">
    <property type="nucleotide sequence ID" value="NZ_JASJOU010000015.1"/>
</dbReference>
<dbReference type="EMBL" id="JASJOU010000015">
    <property type="protein sequence ID" value="MDJ1505221.1"/>
    <property type="molecule type" value="Genomic_DNA"/>
</dbReference>
<accession>A0AAE3R7R1</accession>
<protein>
    <submittedName>
        <fullName evidence="1">Uncharacterized protein</fullName>
    </submittedName>
</protein>
<dbReference type="Proteomes" id="UP001232063">
    <property type="component" value="Unassembled WGS sequence"/>
</dbReference>
<comment type="caution">
    <text evidence="1">The sequence shown here is derived from an EMBL/GenBank/DDBJ whole genome shotgun (WGS) entry which is preliminary data.</text>
</comment>
<gene>
    <name evidence="1" type="ORF">QNI22_31485</name>
</gene>
<reference evidence="1" key="1">
    <citation type="submission" date="2023-05" db="EMBL/GenBank/DDBJ databases">
        <authorList>
            <person name="Zhang X."/>
        </authorList>
    </citation>
    <scope>NUCLEOTIDE SEQUENCE</scope>
    <source>
        <strain evidence="1">BD1B2-1</strain>
    </source>
</reference>
<organism evidence="1 2">
    <name type="scientific">Xanthocytophaga agilis</name>
    <dbReference type="NCBI Taxonomy" id="3048010"/>
    <lineage>
        <taxon>Bacteria</taxon>
        <taxon>Pseudomonadati</taxon>
        <taxon>Bacteroidota</taxon>
        <taxon>Cytophagia</taxon>
        <taxon>Cytophagales</taxon>
        <taxon>Rhodocytophagaceae</taxon>
        <taxon>Xanthocytophaga</taxon>
    </lineage>
</organism>
<keyword evidence="2" id="KW-1185">Reference proteome</keyword>
<proteinExistence type="predicted"/>
<dbReference type="AlphaFoldDB" id="A0AAE3R7R1"/>
<name>A0AAE3R7R1_9BACT</name>